<evidence type="ECO:0000256" key="2">
    <source>
        <dbReference type="ARBA" id="ARBA00024764"/>
    </source>
</evidence>
<evidence type="ECO:0000256" key="1">
    <source>
        <dbReference type="ARBA" id="ARBA00008720"/>
    </source>
</evidence>
<dbReference type="Proteomes" id="UP001519292">
    <property type="component" value="Unassembled WGS sequence"/>
</dbReference>
<comment type="similarity">
    <text evidence="1 3">Belongs to the UPF0122 family.</text>
</comment>
<dbReference type="PANTHER" id="PTHR40083">
    <property type="entry name" value="UPF0122 PROTEIN CBO2450/CLC_2298"/>
    <property type="match status" value="1"/>
</dbReference>
<dbReference type="NCBIfam" id="NF045758">
    <property type="entry name" value="YlxM"/>
    <property type="match status" value="1"/>
</dbReference>
<dbReference type="Gene3D" id="1.10.10.10">
    <property type="entry name" value="Winged helix-like DNA-binding domain superfamily/Winged helix DNA-binding domain"/>
    <property type="match status" value="1"/>
</dbReference>
<dbReference type="GO" id="GO:0003677">
    <property type="term" value="F:DNA binding"/>
    <property type="evidence" value="ECO:0007669"/>
    <property type="project" value="UniProtKB-KW"/>
</dbReference>
<keyword evidence="5" id="KW-1185">Reference proteome</keyword>
<comment type="function">
    <text evidence="2 3">Might take part in the signal recognition particle (SRP) pathway. This is inferred from the conservation of its genetic proximity to ftsY/ffh. May be a regulatory protein.</text>
</comment>
<dbReference type="RefSeq" id="WP_209685323.1">
    <property type="nucleotide sequence ID" value="NZ_JAGGLU010000001.1"/>
</dbReference>
<accession>A0ABS4MC42</accession>
<dbReference type="PANTHER" id="PTHR40083:SF1">
    <property type="entry name" value="UPF0122 PROTEIN YLXM"/>
    <property type="match status" value="1"/>
</dbReference>
<reference evidence="4 5" key="1">
    <citation type="submission" date="2021-03" db="EMBL/GenBank/DDBJ databases">
        <title>Genomic Encyclopedia of Type Strains, Phase IV (KMG-IV): sequencing the most valuable type-strain genomes for metagenomic binning, comparative biology and taxonomic classification.</title>
        <authorList>
            <person name="Goeker M."/>
        </authorList>
    </citation>
    <scope>NUCLEOTIDE SEQUENCE [LARGE SCALE GENOMIC DNA]</scope>
    <source>
        <strain evidence="4 5">DSM 101872</strain>
    </source>
</reference>
<dbReference type="InterPro" id="IPR013324">
    <property type="entry name" value="RNA_pol_sigma_r3/r4-like"/>
</dbReference>
<dbReference type="InterPro" id="IPR036388">
    <property type="entry name" value="WH-like_DNA-bd_sf"/>
</dbReference>
<name>A0ABS4MC42_9LACO</name>
<comment type="caution">
    <text evidence="4">The sequence shown here is derived from an EMBL/GenBank/DDBJ whole genome shotgun (WGS) entry which is preliminary data.</text>
</comment>
<gene>
    <name evidence="4" type="ORF">J2Z60_000121</name>
</gene>
<protein>
    <recommendedName>
        <fullName evidence="3">UPF0122 protein J2Z60_000121</fullName>
    </recommendedName>
</protein>
<dbReference type="SUPFAM" id="SSF88659">
    <property type="entry name" value="Sigma3 and sigma4 domains of RNA polymerase sigma factors"/>
    <property type="match status" value="1"/>
</dbReference>
<evidence type="ECO:0000256" key="3">
    <source>
        <dbReference type="HAMAP-Rule" id="MF_00245"/>
    </source>
</evidence>
<evidence type="ECO:0000313" key="5">
    <source>
        <dbReference type="Proteomes" id="UP001519292"/>
    </source>
</evidence>
<organism evidence="4 5">
    <name type="scientific">Lactobacillus colini</name>
    <dbReference type="NCBI Taxonomy" id="1819254"/>
    <lineage>
        <taxon>Bacteria</taxon>
        <taxon>Bacillati</taxon>
        <taxon>Bacillota</taxon>
        <taxon>Bacilli</taxon>
        <taxon>Lactobacillales</taxon>
        <taxon>Lactobacillaceae</taxon>
        <taxon>Lactobacillus</taxon>
    </lineage>
</organism>
<dbReference type="InterPro" id="IPR054831">
    <property type="entry name" value="UPF0122_fam_protein"/>
</dbReference>
<dbReference type="Pfam" id="PF04297">
    <property type="entry name" value="UPF0122"/>
    <property type="match status" value="1"/>
</dbReference>
<keyword evidence="4" id="KW-0238">DNA-binding</keyword>
<dbReference type="InterPro" id="IPR007394">
    <property type="entry name" value="UPF0122"/>
</dbReference>
<evidence type="ECO:0000313" key="4">
    <source>
        <dbReference type="EMBL" id="MBP2056959.1"/>
    </source>
</evidence>
<dbReference type="HAMAP" id="MF_00245">
    <property type="entry name" value="UPF0122"/>
    <property type="match status" value="1"/>
</dbReference>
<proteinExistence type="inferred from homology"/>
<sequence length="114" mass="13530">MDELVKSEKLGDLYAYYGPLLTKGQRQYFEDYYYNDLSLGEIADNHHVTRQAVYDNLKRSSRALEKYEQKLHMQKDYQDLSNLAWDLAWAIDHRQLDEAHDEVGELLKKLGEME</sequence>
<dbReference type="EMBL" id="JAGGLU010000001">
    <property type="protein sequence ID" value="MBP2056959.1"/>
    <property type="molecule type" value="Genomic_DNA"/>
</dbReference>